<evidence type="ECO:0000313" key="3">
    <source>
        <dbReference type="EMBL" id="URD98834.1"/>
    </source>
</evidence>
<proteinExistence type="predicted"/>
<sequence>MDKTAKPVVTEASLLLHRFSTFHNNIARYTLLLLLLLLLSFLLRSSSIMGTPPHLKSVLFGLCSVFVAVGFASAVTQTETLVSVVGATECLDCAQKSIKTETAVKGLRVAVKCKVNDEKYETKATGELDSNGNFEVKLPSELLLDNGDLKHECFAQLHNTSNAPCPDKNNALNPSKLILKSKEEGKHTFVAASGKLSFSSATCASATFYPGPPLAWKKKLPKFHMPHYKFPPKSHYHPHPVYSPPTYKSPAPVHKAPSGGYYQPPAPVHKAPSGGYYQPPAPVHKAPSGGYYNPPAAPVYKPSPMPHHEHPTIMYHPMPKKSMPPMKHMPHFHHDHPKYNKPSFPPAKVHGNP</sequence>
<dbReference type="AlphaFoldDB" id="A0A9E7K0A5"/>
<dbReference type="Proteomes" id="UP001055439">
    <property type="component" value="Chromosome 4"/>
</dbReference>
<dbReference type="EMBL" id="CP097506">
    <property type="protein sequence ID" value="URD98834.1"/>
    <property type="molecule type" value="Genomic_DNA"/>
</dbReference>
<evidence type="ECO:0000256" key="2">
    <source>
        <dbReference type="SAM" id="Phobius"/>
    </source>
</evidence>
<protein>
    <submittedName>
        <fullName evidence="3">POEI3 - Pollen Ole e I allergen and extensin family protein</fullName>
    </submittedName>
</protein>
<dbReference type="PANTHER" id="PTHR33935:SF22">
    <property type="entry name" value="OS10G0149400 PROTEIN"/>
    <property type="match status" value="1"/>
</dbReference>
<organism evidence="3 4">
    <name type="scientific">Musa troglodytarum</name>
    <name type="common">fe'i banana</name>
    <dbReference type="NCBI Taxonomy" id="320322"/>
    <lineage>
        <taxon>Eukaryota</taxon>
        <taxon>Viridiplantae</taxon>
        <taxon>Streptophyta</taxon>
        <taxon>Embryophyta</taxon>
        <taxon>Tracheophyta</taxon>
        <taxon>Spermatophyta</taxon>
        <taxon>Magnoliopsida</taxon>
        <taxon>Liliopsida</taxon>
        <taxon>Zingiberales</taxon>
        <taxon>Musaceae</taxon>
        <taxon>Musa</taxon>
    </lineage>
</organism>
<evidence type="ECO:0000256" key="1">
    <source>
        <dbReference type="SAM" id="MobiDB-lite"/>
    </source>
</evidence>
<feature type="region of interest" description="Disordered" evidence="1">
    <location>
        <begin position="324"/>
        <end position="353"/>
    </location>
</feature>
<dbReference type="PANTHER" id="PTHR33935">
    <property type="entry name" value="OS10G0148100 PROTEIN"/>
    <property type="match status" value="1"/>
</dbReference>
<feature type="transmembrane region" description="Helical" evidence="2">
    <location>
        <begin position="26"/>
        <end position="43"/>
    </location>
</feature>
<name>A0A9E7K0A5_9LILI</name>
<gene>
    <name evidence="3" type="ORF">MUK42_29137</name>
</gene>
<keyword evidence="2" id="KW-1133">Transmembrane helix</keyword>
<dbReference type="Pfam" id="PF01190">
    <property type="entry name" value="Pollen_Ole_e_1"/>
    <property type="match status" value="1"/>
</dbReference>
<evidence type="ECO:0000313" key="4">
    <source>
        <dbReference type="Proteomes" id="UP001055439"/>
    </source>
</evidence>
<keyword evidence="4" id="KW-1185">Reference proteome</keyword>
<reference evidence="3" key="1">
    <citation type="submission" date="2022-05" db="EMBL/GenBank/DDBJ databases">
        <title>The Musa troglodytarum L. genome provides insights into the mechanism of non-climacteric behaviour and enrichment of carotenoids.</title>
        <authorList>
            <person name="Wang J."/>
        </authorList>
    </citation>
    <scope>NUCLEOTIDE SEQUENCE</scope>
    <source>
        <tissue evidence="3">Leaf</tissue>
    </source>
</reference>
<accession>A0A9E7K0A5</accession>
<keyword evidence="2" id="KW-0472">Membrane</keyword>
<keyword evidence="2" id="KW-0812">Transmembrane</keyword>
<feature type="transmembrane region" description="Helical" evidence="2">
    <location>
        <begin position="55"/>
        <end position="75"/>
    </location>
</feature>
<dbReference type="OrthoDB" id="683185at2759"/>